<feature type="signal peptide" evidence="5">
    <location>
        <begin position="1"/>
        <end position="24"/>
    </location>
</feature>
<dbReference type="Gene3D" id="2.20.25.30">
    <property type="match status" value="1"/>
</dbReference>
<dbReference type="FunFam" id="2.20.25.30:FF:000002">
    <property type="entry name" value="60S ribosomal protein L37a"/>
    <property type="match status" value="1"/>
</dbReference>
<dbReference type="InterPro" id="IPR050522">
    <property type="entry name" value="Ribosomal_protein_eL43"/>
</dbReference>
<feature type="chain" id="PRO_5040174268" evidence="5">
    <location>
        <begin position="25"/>
        <end position="319"/>
    </location>
</feature>
<gene>
    <name evidence="7" type="primary">RPL43</name>
    <name evidence="7" type="ORF">BGZ65_012134</name>
</gene>
<dbReference type="GO" id="GO:1990904">
    <property type="term" value="C:ribonucleoprotein complex"/>
    <property type="evidence" value="ECO:0007669"/>
    <property type="project" value="UniProtKB-KW"/>
</dbReference>
<dbReference type="NCBIfam" id="TIGR00280">
    <property type="entry name" value="eL43_euk_arch"/>
    <property type="match status" value="1"/>
</dbReference>
<dbReference type="Proteomes" id="UP000749646">
    <property type="component" value="Unassembled WGS sequence"/>
</dbReference>
<dbReference type="Gene3D" id="2.70.50.70">
    <property type="match status" value="1"/>
</dbReference>
<dbReference type="HAMAP" id="MF_00327">
    <property type="entry name" value="Ribosomal_eL43"/>
    <property type="match status" value="1"/>
</dbReference>
<keyword evidence="3 7" id="KW-0689">Ribosomal protein</keyword>
<evidence type="ECO:0000256" key="5">
    <source>
        <dbReference type="SAM" id="SignalP"/>
    </source>
</evidence>
<evidence type="ECO:0000313" key="7">
    <source>
        <dbReference type="EMBL" id="KAG0005032.1"/>
    </source>
</evidence>
<keyword evidence="4" id="KW-0687">Ribonucleoprotein</keyword>
<dbReference type="GO" id="GO:0006412">
    <property type="term" value="P:translation"/>
    <property type="evidence" value="ECO:0007669"/>
    <property type="project" value="InterPro"/>
</dbReference>
<evidence type="ECO:0000256" key="4">
    <source>
        <dbReference type="ARBA" id="ARBA00023274"/>
    </source>
</evidence>
<evidence type="ECO:0000313" key="8">
    <source>
        <dbReference type="Proteomes" id="UP000749646"/>
    </source>
</evidence>
<dbReference type="InterPro" id="IPR004302">
    <property type="entry name" value="Cellulose/chitin-bd_N"/>
</dbReference>
<proteinExistence type="inferred from homology"/>
<dbReference type="PANTHER" id="PTHR48129">
    <property type="entry name" value="60S RIBOSOMAL PROTEIN L37A"/>
    <property type="match status" value="1"/>
</dbReference>
<evidence type="ECO:0000259" key="6">
    <source>
        <dbReference type="Pfam" id="PF03067"/>
    </source>
</evidence>
<evidence type="ECO:0000256" key="3">
    <source>
        <dbReference type="ARBA" id="ARBA00022980"/>
    </source>
</evidence>
<dbReference type="InterPro" id="IPR002674">
    <property type="entry name" value="Ribosomal_eL43"/>
</dbReference>
<dbReference type="SUPFAM" id="SSF57829">
    <property type="entry name" value="Zn-binding ribosomal proteins"/>
    <property type="match status" value="1"/>
</dbReference>
<dbReference type="InterPro" id="IPR011332">
    <property type="entry name" value="Ribosomal_zn-bd"/>
</dbReference>
<dbReference type="InterPro" id="IPR011331">
    <property type="entry name" value="Ribosomal_eL37/eL43"/>
</dbReference>
<dbReference type="Pfam" id="PF03067">
    <property type="entry name" value="LPMO_10"/>
    <property type="match status" value="1"/>
</dbReference>
<dbReference type="GO" id="GO:0003735">
    <property type="term" value="F:structural constituent of ribosome"/>
    <property type="evidence" value="ECO:0007669"/>
    <property type="project" value="InterPro"/>
</dbReference>
<protein>
    <submittedName>
        <fullName evidence="7">60S ribosomal protein L43</fullName>
    </submittedName>
</protein>
<keyword evidence="5" id="KW-0732">Signal</keyword>
<dbReference type="PANTHER" id="PTHR48129:SF1">
    <property type="entry name" value="LARGE RIBOSOMAL SUBUNIT PROTEIN EL43"/>
    <property type="match status" value="1"/>
</dbReference>
<evidence type="ECO:0000256" key="1">
    <source>
        <dbReference type="ARBA" id="ARBA00008672"/>
    </source>
</evidence>
<feature type="domain" description="Chitin-binding type-4" evidence="6">
    <location>
        <begin position="73"/>
        <end position="168"/>
    </location>
</feature>
<dbReference type="AlphaFoldDB" id="A0A9P6MJV8"/>
<evidence type="ECO:0000256" key="2">
    <source>
        <dbReference type="ARBA" id="ARBA00022833"/>
    </source>
</evidence>
<dbReference type="GO" id="GO:0005840">
    <property type="term" value="C:ribosome"/>
    <property type="evidence" value="ECO:0007669"/>
    <property type="project" value="UniProtKB-KW"/>
</dbReference>
<comment type="caution">
    <text evidence="7">The sequence shown here is derived from an EMBL/GenBank/DDBJ whole genome shotgun (WGS) entry which is preliminary data.</text>
</comment>
<accession>A0A9P6MJV8</accession>
<sequence>MFPKQSAIVWCLLFLGTLASVCHAHVSLKYPCIRKSPHAPCPKASEPDYDINAPIGTKDNPTFPICKHPNVRTKRTGVKAGQNLQTTYHIGANHGGGHCQWALSYDEGKSWVVIKTLIRQCLKNSSNGGTYTIPVNIPRTAPNGDAVFMWLWNNAVGNRELYSNCADITISGSNGGPLKGVVPLIANYGASSLKIDEFMTDAKDDKHQQTLDSADTGCDEGGSSHHEFAKRTKKVGVVGKYGVRYGASLRKQVKKMEITQHSKYTCTFCGRDAVKRQAVGIWKCRGCKKTMAGGAWTLSTTAAATVRSTTRRLRELIEV</sequence>
<reference evidence="7" key="1">
    <citation type="journal article" date="2020" name="Fungal Divers.">
        <title>Resolving the Mortierellaceae phylogeny through synthesis of multi-gene phylogenetics and phylogenomics.</title>
        <authorList>
            <person name="Vandepol N."/>
            <person name="Liber J."/>
            <person name="Desiro A."/>
            <person name="Na H."/>
            <person name="Kennedy M."/>
            <person name="Barry K."/>
            <person name="Grigoriev I.V."/>
            <person name="Miller A.N."/>
            <person name="O'Donnell K."/>
            <person name="Stajich J.E."/>
            <person name="Bonito G."/>
        </authorList>
    </citation>
    <scope>NUCLEOTIDE SEQUENCE</scope>
    <source>
        <strain evidence="7">MES-2147</strain>
    </source>
</reference>
<dbReference type="EMBL" id="JAAAHW010000217">
    <property type="protein sequence ID" value="KAG0005032.1"/>
    <property type="molecule type" value="Genomic_DNA"/>
</dbReference>
<name>A0A9P6MJV8_9FUNG</name>
<organism evidence="7 8">
    <name type="scientific">Modicella reniformis</name>
    <dbReference type="NCBI Taxonomy" id="1440133"/>
    <lineage>
        <taxon>Eukaryota</taxon>
        <taxon>Fungi</taxon>
        <taxon>Fungi incertae sedis</taxon>
        <taxon>Mucoromycota</taxon>
        <taxon>Mortierellomycotina</taxon>
        <taxon>Mortierellomycetes</taxon>
        <taxon>Mortierellales</taxon>
        <taxon>Mortierellaceae</taxon>
        <taxon>Modicella</taxon>
    </lineage>
</organism>
<dbReference type="OrthoDB" id="2185952at2759"/>
<keyword evidence="8" id="KW-1185">Reference proteome</keyword>
<comment type="similarity">
    <text evidence="1">Belongs to the eukaryotic ribosomal protein eL43 family.</text>
</comment>
<keyword evidence="2" id="KW-0862">Zinc</keyword>
<dbReference type="Pfam" id="PF01780">
    <property type="entry name" value="Ribosomal_L37ae"/>
    <property type="match status" value="1"/>
</dbReference>